<feature type="domain" description="FlgD/Vpr Ig-like" evidence="2">
    <location>
        <begin position="291"/>
        <end position="355"/>
    </location>
</feature>
<dbReference type="Proteomes" id="UP000698800">
    <property type="component" value="Unassembled WGS sequence"/>
</dbReference>
<comment type="caution">
    <text evidence="3">The sequence shown here is derived from an EMBL/GenBank/DDBJ whole genome shotgun (WGS) entry which is preliminary data.</text>
</comment>
<protein>
    <recommendedName>
        <fullName evidence="2">FlgD/Vpr Ig-like domain-containing protein</fullName>
    </recommendedName>
</protein>
<keyword evidence="4" id="KW-1185">Reference proteome</keyword>
<dbReference type="Pfam" id="PF13860">
    <property type="entry name" value="FlgD_ig"/>
    <property type="match status" value="1"/>
</dbReference>
<organism evidence="3 4">
    <name type="scientific">Glutinoglossum americanum</name>
    <dbReference type="NCBI Taxonomy" id="1670608"/>
    <lineage>
        <taxon>Eukaryota</taxon>
        <taxon>Fungi</taxon>
        <taxon>Dikarya</taxon>
        <taxon>Ascomycota</taxon>
        <taxon>Pezizomycotina</taxon>
        <taxon>Geoglossomycetes</taxon>
        <taxon>Geoglossales</taxon>
        <taxon>Geoglossaceae</taxon>
        <taxon>Glutinoglossum</taxon>
    </lineage>
</organism>
<accession>A0A9P8HZE8</accession>
<name>A0A9P8HZE8_9PEZI</name>
<evidence type="ECO:0000256" key="1">
    <source>
        <dbReference type="SAM" id="SignalP"/>
    </source>
</evidence>
<proteinExistence type="predicted"/>
<feature type="signal peptide" evidence="1">
    <location>
        <begin position="1"/>
        <end position="19"/>
    </location>
</feature>
<dbReference type="Gene3D" id="2.60.40.4070">
    <property type="match status" value="1"/>
</dbReference>
<dbReference type="Gene3D" id="2.60.40.1190">
    <property type="match status" value="2"/>
</dbReference>
<dbReference type="InterPro" id="IPR011042">
    <property type="entry name" value="6-blade_b-propeller_TolB-like"/>
</dbReference>
<dbReference type="AlphaFoldDB" id="A0A9P8HZE8"/>
<dbReference type="InterPro" id="IPR025965">
    <property type="entry name" value="FlgD/Vpr_Ig-like"/>
</dbReference>
<dbReference type="SUPFAM" id="SSF49344">
    <property type="entry name" value="CBD9-like"/>
    <property type="match status" value="2"/>
</dbReference>
<feature type="chain" id="PRO_5040480323" description="FlgD/Vpr Ig-like domain-containing protein" evidence="1">
    <location>
        <begin position="20"/>
        <end position="1255"/>
    </location>
</feature>
<sequence>MNLKISSLVLLACTSTLWAQNDPDSPTSNNDQIYVLPAPGPVVIDGKDDDWDLSGGVWSYNDPTLVKKYSLWTHMMWDDKGVYLLGRFHDLSPMKNATRGKDFMQSWKADAMQTRVIFDDKTPDEHQMHINLFYSSSESQPYMIVKHGGFKSAPPYDGTGPDRPDQQEKYGTSMEAKGGKIAFQPWADGQGYNMEAFWPWSYLRTSGQPLKAGESFIFGVEAMWGNSDGTTMIHRLVENLKNDQVNRIFFFRARDGWGRAIISEKGKIGYTESQKQLQAARLKNFINYDTVGPVAISYELPEERDVTIAIDNKDGVRVRNLIGQFPRAKGKNTDYWDGLDDAGNAVPPGEYTVQIVDHLPIQLKLFNSLYNAATPPWPTDNGRKIWGSNHGFPTTAASRGDVTLLGFTGTEGASGLMRIDANGLIQWNDFYELLDVTLDDKYAYAFSRDSWIKKTVMRRYDVNTGKIALFEDAEKSPNSFLPIEPNQVTDGTIAKSGGKIYVFVRGNKLYRMHPDTGAIEAQMEVPGLIALDDRDDVLRGLFEDGTIQELTPDGQKKSVFLTVKDLKDPVRFAISQDNKRIAISDRATNQVLIYDTTGKLIQTIGKPYAAVDGKRPAGKFIDTDLIKPNGLDFDSKGRLWLAEAEDSNRRITCWSPEGKLENQYWGAADYGALAGFPLTNDSTKFIAHGVEFLLDPALDIMNRPSQEKPLMFHPDLSKTRGLVYKYQDHEYAVSVPGLNKQEYVLIAKRNQDGIFKTVVRIEYGDARGKTPTPNSVWTDLNENGQVDPGEKVEGFAGNRHYWSNGWMRPDMTFITPDQKVYPLKELSATGVPIYDFSKPQTLPNSFPPNFSPNRSGTIAMDQAGNVSDGINFATTDGRKGSYPNPFGRHDAPAARRGLLIAPFRTNGVVENIPGIGSMTAIGGDRGEWFLMSMDGLYISSLLQDSKGDVTLNENFVGQESFGGFMWKDEKNRVLVQLGGSSYRLMEMTGLDSIRRNTQKLSLSSAQIAEGIKQAQAKAAASPKEPAALKIARVEKVPIEPVSPDSRSQESLIETAETALIQESGDPSRWFRVALAQDGKNLAISWLVNDSSPWKNGEGKFTHAFIGGDAVDLQLNLPGRGPVRILTAPIAGKNTVIYWQKKADKKDNPTTYVVANNESNAQNFDVVKILDKAKAVSTVGARGYSVLVTIPLSELGIDSVEAGEIKGLAGVIFSDPSGTNRASRLYWHDKGTGLVSDVPSEARLEPKNWGPIQIAK</sequence>
<dbReference type="EMBL" id="JAGHQL010000292">
    <property type="protein sequence ID" value="KAH0534010.1"/>
    <property type="molecule type" value="Genomic_DNA"/>
</dbReference>
<evidence type="ECO:0000313" key="3">
    <source>
        <dbReference type="EMBL" id="KAH0534010.1"/>
    </source>
</evidence>
<dbReference type="InterPro" id="IPR011044">
    <property type="entry name" value="Quino_amine_DH_bsu"/>
</dbReference>
<evidence type="ECO:0000259" key="2">
    <source>
        <dbReference type="Pfam" id="PF13860"/>
    </source>
</evidence>
<keyword evidence="1" id="KW-0732">Signal</keyword>
<dbReference type="SUPFAM" id="SSF50969">
    <property type="entry name" value="YVTN repeat-like/Quinoprotein amine dehydrogenase"/>
    <property type="match status" value="1"/>
</dbReference>
<evidence type="ECO:0000313" key="4">
    <source>
        <dbReference type="Proteomes" id="UP000698800"/>
    </source>
</evidence>
<reference evidence="3" key="1">
    <citation type="submission" date="2021-03" db="EMBL/GenBank/DDBJ databases">
        <title>Comparative genomics and phylogenomic investigation of the class Geoglossomycetes provide insights into ecological specialization and systematics.</title>
        <authorList>
            <person name="Melie T."/>
            <person name="Pirro S."/>
            <person name="Miller A.N."/>
            <person name="Quandt A."/>
        </authorList>
    </citation>
    <scope>NUCLEOTIDE SEQUENCE</scope>
    <source>
        <strain evidence="3">GBOQ0MN5Z8</strain>
    </source>
</reference>
<dbReference type="Gene3D" id="2.120.10.30">
    <property type="entry name" value="TolB, C-terminal domain"/>
    <property type="match status" value="1"/>
</dbReference>
<gene>
    <name evidence="3" type="ORF">FGG08_007387</name>
</gene>